<sequence length="300" mass="33023">MSGTASFSSNYLLSDQLAEYMRRRVLHETHPCTTAVLPQPLEFEVQTFIALNQMAATLAQAYRNPLPSGIELIRLSESLSPRETGFNLNQEAHILSAHPPYLGGYLDVPAIILGEGDAIALWYLPSAMSQSMQDQMVGAIPPLSNMLTQSISDGSWRTSPDYFGVDHHLLAGCLELSLARHQLGHAMHIILTRAHQPSVSADLAAPAARQWIQAVQTPLAILLASLSIMHPSLYNASHQAMRQLSKWSATNDPEMAAVLQHWPTIYTNISMIANQSAPLHRDLQSCANWYDMLVSVGNYS</sequence>
<protein>
    <submittedName>
        <fullName evidence="1">Uncharacterized protein</fullName>
    </submittedName>
</protein>
<reference evidence="1 2" key="1">
    <citation type="submission" date="2014-04" db="EMBL/GenBank/DDBJ databases">
        <authorList>
            <consortium name="DOE Joint Genome Institute"/>
            <person name="Kuo A."/>
            <person name="Kohler A."/>
            <person name="Costa M.D."/>
            <person name="Nagy L.G."/>
            <person name="Floudas D."/>
            <person name="Copeland A."/>
            <person name="Barry K.W."/>
            <person name="Cichocki N."/>
            <person name="Veneault-Fourrey C."/>
            <person name="LaButti K."/>
            <person name="Lindquist E.A."/>
            <person name="Lipzen A."/>
            <person name="Lundell T."/>
            <person name="Morin E."/>
            <person name="Murat C."/>
            <person name="Sun H."/>
            <person name="Tunlid A."/>
            <person name="Henrissat B."/>
            <person name="Grigoriev I.V."/>
            <person name="Hibbett D.S."/>
            <person name="Martin F."/>
            <person name="Nordberg H.P."/>
            <person name="Cantor M.N."/>
            <person name="Hua S.X."/>
        </authorList>
    </citation>
    <scope>NUCLEOTIDE SEQUENCE [LARGE SCALE GENOMIC DNA]</scope>
    <source>
        <strain evidence="1 2">Marx 270</strain>
    </source>
</reference>
<accession>A0A0C3JIX4</accession>
<evidence type="ECO:0000313" key="2">
    <source>
        <dbReference type="Proteomes" id="UP000054217"/>
    </source>
</evidence>
<dbReference type="STRING" id="870435.A0A0C3JIX4"/>
<keyword evidence="2" id="KW-1185">Reference proteome</keyword>
<dbReference type="AlphaFoldDB" id="A0A0C3JIX4"/>
<dbReference type="EMBL" id="KN832027">
    <property type="protein sequence ID" value="KIN97556.1"/>
    <property type="molecule type" value="Genomic_DNA"/>
</dbReference>
<dbReference type="HOGENOM" id="CLU_039070_4_0_1"/>
<reference evidence="2" key="2">
    <citation type="submission" date="2015-01" db="EMBL/GenBank/DDBJ databases">
        <title>Evolutionary Origins and Diversification of the Mycorrhizal Mutualists.</title>
        <authorList>
            <consortium name="DOE Joint Genome Institute"/>
            <consortium name="Mycorrhizal Genomics Consortium"/>
            <person name="Kohler A."/>
            <person name="Kuo A."/>
            <person name="Nagy L.G."/>
            <person name="Floudas D."/>
            <person name="Copeland A."/>
            <person name="Barry K.W."/>
            <person name="Cichocki N."/>
            <person name="Veneault-Fourrey C."/>
            <person name="LaButti K."/>
            <person name="Lindquist E.A."/>
            <person name="Lipzen A."/>
            <person name="Lundell T."/>
            <person name="Morin E."/>
            <person name="Murat C."/>
            <person name="Riley R."/>
            <person name="Ohm R."/>
            <person name="Sun H."/>
            <person name="Tunlid A."/>
            <person name="Henrissat B."/>
            <person name="Grigoriev I.V."/>
            <person name="Hibbett D.S."/>
            <person name="Martin F."/>
        </authorList>
    </citation>
    <scope>NUCLEOTIDE SEQUENCE [LARGE SCALE GENOMIC DNA]</scope>
    <source>
        <strain evidence="2">Marx 270</strain>
    </source>
</reference>
<evidence type="ECO:0000313" key="1">
    <source>
        <dbReference type="EMBL" id="KIN97556.1"/>
    </source>
</evidence>
<gene>
    <name evidence="1" type="ORF">M404DRAFT_32180</name>
</gene>
<proteinExistence type="predicted"/>
<dbReference type="OrthoDB" id="2691654at2759"/>
<name>A0A0C3JIX4_PISTI</name>
<dbReference type="InParanoid" id="A0A0C3JIX4"/>
<dbReference type="Proteomes" id="UP000054217">
    <property type="component" value="Unassembled WGS sequence"/>
</dbReference>
<organism evidence="1 2">
    <name type="scientific">Pisolithus tinctorius Marx 270</name>
    <dbReference type="NCBI Taxonomy" id="870435"/>
    <lineage>
        <taxon>Eukaryota</taxon>
        <taxon>Fungi</taxon>
        <taxon>Dikarya</taxon>
        <taxon>Basidiomycota</taxon>
        <taxon>Agaricomycotina</taxon>
        <taxon>Agaricomycetes</taxon>
        <taxon>Agaricomycetidae</taxon>
        <taxon>Boletales</taxon>
        <taxon>Sclerodermatineae</taxon>
        <taxon>Pisolithaceae</taxon>
        <taxon>Pisolithus</taxon>
    </lineage>
</organism>